<dbReference type="KEGG" id="cfer:D4Z93_08320"/>
<dbReference type="OrthoDB" id="5888at2"/>
<dbReference type="GO" id="GO:0046872">
    <property type="term" value="F:metal ion binding"/>
    <property type="evidence" value="ECO:0007669"/>
    <property type="project" value="InterPro"/>
</dbReference>
<dbReference type="AlphaFoldDB" id="A0A386H466"/>
<feature type="domain" description="B12-binding" evidence="1">
    <location>
        <begin position="452"/>
        <end position="580"/>
    </location>
</feature>
<evidence type="ECO:0000313" key="2">
    <source>
        <dbReference type="EMBL" id="AYD40531.1"/>
    </source>
</evidence>
<reference evidence="2 3" key="1">
    <citation type="journal article" date="2019" name="Int. J. Syst. Evol. Microbiol.">
        <title>Clostridium fermenticellae sp. nov., isolated from the mud in a fermentation cellar for the production of the Chinese liquor, baijiu.</title>
        <authorList>
            <person name="Xu P.X."/>
            <person name="Chai L.J."/>
            <person name="Qiu T."/>
            <person name="Zhang X.J."/>
            <person name="Lu Z.M."/>
            <person name="Xiao C."/>
            <person name="Wang S.T."/>
            <person name="Shen C.H."/>
            <person name="Shi J.S."/>
            <person name="Xu Z.H."/>
        </authorList>
    </citation>
    <scope>NUCLEOTIDE SEQUENCE [LARGE SCALE GENOMIC DNA]</scope>
    <source>
        <strain evidence="2 3">JN500901</strain>
    </source>
</reference>
<sequence>MNMLTKKDLIPEELPQLKDLMGEIKKISNSITIGETLFMKKYGVKSEAEYKLKCIKEGKIMRHAHIGWNSWEETAKGFKYIYDELTKRGLTLDRFGVCLDWVMGVPKELRYKVNKGTGLIFDTPEEWKQVGQIVPIQPHFGDHMIGSLNSVENVKLALEAGVTTMGNVSQFYTYEYPGLMDKSSRVIGMVKAIGIMAEFKDKGALIHANLDDGFGAQFHDLANLTGWAMLERYIVEDLIGGSLSHCFGNLFSDPTLRMIFLLTMDEINDKNSLGSMLYGNTIDFSNDYDKNYGALSSFQIADMAAQMYRPTGHAVTPIPITEAVRVPSPDEIVQAHVISNMLEEKAKHYSLFMDWEKISCEKDKLVMGGQIFFERVMNGLEDIGIDIKNPCELFMALKEIGAARLEEYFGVGKKDPYAMRGRIPLRPTDIVWTINNKEKKISENIKNLEKSLEGVKIVLGATDVHEFGKEIVKSVLLKAGAKVFDLGSSVDPQEIIDTIIETESKFVVMSTFNGIALSYAKNLCELFKQNKLKPTFFMGGLLNENMDGGGLAVDVSDKLEKLEVICSNDVNTLIDEIKYRMVS</sequence>
<dbReference type="SUPFAM" id="SSF52242">
    <property type="entry name" value="Cobalamin (vitamin B12)-binding domain"/>
    <property type="match status" value="1"/>
</dbReference>
<protein>
    <submittedName>
        <fullName evidence="2">Methylmalonyl-CoA mutase</fullName>
    </submittedName>
</protein>
<name>A0A386H466_9CLOT</name>
<dbReference type="RefSeq" id="WP_119972412.1">
    <property type="nucleotide sequence ID" value="NZ_CP032416.1"/>
</dbReference>
<accession>A0A386H466</accession>
<evidence type="ECO:0000313" key="3">
    <source>
        <dbReference type="Proteomes" id="UP000266301"/>
    </source>
</evidence>
<dbReference type="InterPro" id="IPR006158">
    <property type="entry name" value="Cobalamin-bd"/>
</dbReference>
<organism evidence="2 3">
    <name type="scientific">Clostridium fermenticellae</name>
    <dbReference type="NCBI Taxonomy" id="2068654"/>
    <lineage>
        <taxon>Bacteria</taxon>
        <taxon>Bacillati</taxon>
        <taxon>Bacillota</taxon>
        <taxon>Clostridia</taxon>
        <taxon>Eubacteriales</taxon>
        <taxon>Clostridiaceae</taxon>
        <taxon>Clostridium</taxon>
    </lineage>
</organism>
<proteinExistence type="predicted"/>
<dbReference type="Proteomes" id="UP000266301">
    <property type="component" value="Chromosome"/>
</dbReference>
<evidence type="ECO:0000259" key="1">
    <source>
        <dbReference type="PROSITE" id="PS51332"/>
    </source>
</evidence>
<dbReference type="Gene3D" id="3.40.50.280">
    <property type="entry name" value="Cobalamin-binding domain"/>
    <property type="match status" value="1"/>
</dbReference>
<dbReference type="Pfam" id="PF02310">
    <property type="entry name" value="B12-binding"/>
    <property type="match status" value="1"/>
</dbReference>
<gene>
    <name evidence="2" type="ORF">D4Z93_08320</name>
</gene>
<dbReference type="PROSITE" id="PS51332">
    <property type="entry name" value="B12_BINDING"/>
    <property type="match status" value="1"/>
</dbReference>
<keyword evidence="3" id="KW-1185">Reference proteome</keyword>
<dbReference type="GO" id="GO:0031419">
    <property type="term" value="F:cobalamin binding"/>
    <property type="evidence" value="ECO:0007669"/>
    <property type="project" value="InterPro"/>
</dbReference>
<dbReference type="InterPro" id="IPR036724">
    <property type="entry name" value="Cobalamin-bd_sf"/>
</dbReference>
<dbReference type="EMBL" id="CP032416">
    <property type="protein sequence ID" value="AYD40531.1"/>
    <property type="molecule type" value="Genomic_DNA"/>
</dbReference>